<dbReference type="Proteomes" id="UP000750197">
    <property type="component" value="Unassembled WGS sequence"/>
</dbReference>
<dbReference type="AlphaFoldDB" id="A0A8J7YPL5"/>
<evidence type="ECO:0000313" key="4">
    <source>
        <dbReference type="Proteomes" id="UP000750197"/>
    </source>
</evidence>
<reference evidence="3" key="1">
    <citation type="submission" date="2021-05" db="EMBL/GenBank/DDBJ databases">
        <title>Genomic insights into ecological role and evolution of a novel Thermoplasmata order Candidatus Sysuiplasmatales.</title>
        <authorList>
            <person name="Yuan Y."/>
        </authorList>
    </citation>
    <scope>NUCLEOTIDE SEQUENCE</scope>
    <source>
        <strain evidence="3">TUT19-bin139</strain>
        <strain evidence="2">YP2-bin.285</strain>
    </source>
</reference>
<name>A0A8J7YPL5_9ARCH</name>
<organism evidence="3 4">
    <name type="scientific">Candidatus Sysuiplasma superficiale</name>
    <dbReference type="NCBI Taxonomy" id="2823368"/>
    <lineage>
        <taxon>Archaea</taxon>
        <taxon>Methanobacteriati</taxon>
        <taxon>Thermoplasmatota</taxon>
        <taxon>Thermoplasmata</taxon>
        <taxon>Candidatus Sysuiplasmatales</taxon>
        <taxon>Candidatus Sysuiplasmataceae</taxon>
        <taxon>Candidatus Sysuiplasma</taxon>
    </lineage>
</organism>
<dbReference type="Pfam" id="PF09828">
    <property type="entry name" value="ChrB_C"/>
    <property type="match status" value="1"/>
</dbReference>
<evidence type="ECO:0000259" key="1">
    <source>
        <dbReference type="Pfam" id="PF09828"/>
    </source>
</evidence>
<protein>
    <submittedName>
        <fullName evidence="3">Chromate resistance protein</fullName>
    </submittedName>
</protein>
<gene>
    <name evidence="2" type="ORF">J9259_06345</name>
    <name evidence="3" type="ORF">KIY12_05560</name>
</gene>
<feature type="domain" description="ChrB C-terminal" evidence="1">
    <location>
        <begin position="3"/>
        <end position="140"/>
    </location>
</feature>
<dbReference type="Proteomes" id="UP000716004">
    <property type="component" value="Unassembled WGS sequence"/>
</dbReference>
<proteinExistence type="predicted"/>
<sequence>MKWITREKAKVDRIACPWVIKRFVDRDAEFIFARPEKVIEMATRENAIPFDVPGVELTHYEENGMEYVSFDAIIKKYGLKDPALLELAKIVRGADADIADAPPESAGLEAAALGFREIAHDDHENMKLQFPFYDAMYKYCQLRLEQRMKLEHAK</sequence>
<evidence type="ECO:0000313" key="3">
    <source>
        <dbReference type="EMBL" id="MBX8644175.1"/>
    </source>
</evidence>
<evidence type="ECO:0000313" key="2">
    <source>
        <dbReference type="EMBL" id="MBX8632119.1"/>
    </source>
</evidence>
<dbReference type="EMBL" id="JAHEAC010000043">
    <property type="protein sequence ID" value="MBX8644175.1"/>
    <property type="molecule type" value="Genomic_DNA"/>
</dbReference>
<comment type="caution">
    <text evidence="3">The sequence shown here is derived from an EMBL/GenBank/DDBJ whole genome shotgun (WGS) entry which is preliminary data.</text>
</comment>
<dbReference type="InterPro" id="IPR018634">
    <property type="entry name" value="ChrB_C"/>
</dbReference>
<dbReference type="EMBL" id="JAGVSJ010000014">
    <property type="protein sequence ID" value="MBX8632119.1"/>
    <property type="molecule type" value="Genomic_DNA"/>
</dbReference>
<accession>A0A8J7YPL5</accession>